<name>A0A8X8Z5J6_SALSN</name>
<reference evidence="2" key="2">
    <citation type="submission" date="2020-08" db="EMBL/GenBank/DDBJ databases">
        <title>Plant Genome Project.</title>
        <authorList>
            <person name="Zhang R.-G."/>
        </authorList>
    </citation>
    <scope>NUCLEOTIDE SEQUENCE</scope>
    <source>
        <strain evidence="2">Huo1</strain>
        <tissue evidence="2">Leaf</tissue>
    </source>
</reference>
<sequence>MCIDRLLVVLSLVGLAPNVEQQKYAVVLDVFNFDGDMGLLPIDQEFEFYQAITPGLSSYADDAAGRS</sequence>
<dbReference type="Proteomes" id="UP000298416">
    <property type="component" value="Unassembled WGS sequence"/>
</dbReference>
<accession>A0A8X8Z5J6</accession>
<evidence type="ECO:0000256" key="1">
    <source>
        <dbReference type="SAM" id="SignalP"/>
    </source>
</evidence>
<evidence type="ECO:0000313" key="3">
    <source>
        <dbReference type="Proteomes" id="UP000298416"/>
    </source>
</evidence>
<comment type="caution">
    <text evidence="2">The sequence shown here is derived from an EMBL/GenBank/DDBJ whole genome shotgun (WGS) entry which is preliminary data.</text>
</comment>
<dbReference type="EMBL" id="PNBA02000018">
    <property type="protein sequence ID" value="KAG6392203.1"/>
    <property type="molecule type" value="Genomic_DNA"/>
</dbReference>
<organism evidence="2">
    <name type="scientific">Salvia splendens</name>
    <name type="common">Scarlet sage</name>
    <dbReference type="NCBI Taxonomy" id="180675"/>
    <lineage>
        <taxon>Eukaryota</taxon>
        <taxon>Viridiplantae</taxon>
        <taxon>Streptophyta</taxon>
        <taxon>Embryophyta</taxon>
        <taxon>Tracheophyta</taxon>
        <taxon>Spermatophyta</taxon>
        <taxon>Magnoliopsida</taxon>
        <taxon>eudicotyledons</taxon>
        <taxon>Gunneridae</taxon>
        <taxon>Pentapetalae</taxon>
        <taxon>asterids</taxon>
        <taxon>lamiids</taxon>
        <taxon>Lamiales</taxon>
        <taxon>Lamiaceae</taxon>
        <taxon>Nepetoideae</taxon>
        <taxon>Mentheae</taxon>
        <taxon>Salviinae</taxon>
        <taxon>Salvia</taxon>
        <taxon>Salvia subgen. Calosphace</taxon>
        <taxon>core Calosphace</taxon>
    </lineage>
</organism>
<keyword evidence="1" id="KW-0732">Signal</keyword>
<keyword evidence="3" id="KW-1185">Reference proteome</keyword>
<protein>
    <submittedName>
        <fullName evidence="2">Uncharacterized protein</fullName>
    </submittedName>
</protein>
<gene>
    <name evidence="2" type="ORF">SASPL_146414</name>
</gene>
<feature type="signal peptide" evidence="1">
    <location>
        <begin position="1"/>
        <end position="21"/>
    </location>
</feature>
<feature type="chain" id="PRO_5036453162" evidence="1">
    <location>
        <begin position="22"/>
        <end position="67"/>
    </location>
</feature>
<dbReference type="AlphaFoldDB" id="A0A8X8Z5J6"/>
<reference evidence="2" key="1">
    <citation type="submission" date="2018-01" db="EMBL/GenBank/DDBJ databases">
        <authorList>
            <person name="Mao J.F."/>
        </authorList>
    </citation>
    <scope>NUCLEOTIDE SEQUENCE</scope>
    <source>
        <strain evidence="2">Huo1</strain>
        <tissue evidence="2">Leaf</tissue>
    </source>
</reference>
<proteinExistence type="predicted"/>
<evidence type="ECO:0000313" key="2">
    <source>
        <dbReference type="EMBL" id="KAG6392203.1"/>
    </source>
</evidence>